<dbReference type="RefSeq" id="XP_001444595.1">
    <property type="nucleotide sequence ID" value="XM_001444558.1"/>
</dbReference>
<proteinExistence type="predicted"/>
<organism evidence="1 2">
    <name type="scientific">Paramecium tetraurelia</name>
    <dbReference type="NCBI Taxonomy" id="5888"/>
    <lineage>
        <taxon>Eukaryota</taxon>
        <taxon>Sar</taxon>
        <taxon>Alveolata</taxon>
        <taxon>Ciliophora</taxon>
        <taxon>Intramacronucleata</taxon>
        <taxon>Oligohymenophorea</taxon>
        <taxon>Peniculida</taxon>
        <taxon>Parameciidae</taxon>
        <taxon>Paramecium</taxon>
    </lineage>
</organism>
<evidence type="ECO:0000313" key="2">
    <source>
        <dbReference type="Proteomes" id="UP000000600"/>
    </source>
</evidence>
<gene>
    <name evidence="1" type="ORF">GSPATT00012704001</name>
</gene>
<evidence type="ECO:0000313" key="1">
    <source>
        <dbReference type="EMBL" id="CAK77198.1"/>
    </source>
</evidence>
<keyword evidence="2" id="KW-1185">Reference proteome</keyword>
<dbReference type="AlphaFoldDB" id="A0D2D1"/>
<accession>A0D2D1</accession>
<dbReference type="HOGENOM" id="CLU_1499109_0_0_1"/>
<dbReference type="KEGG" id="ptm:GSPATT00012704001"/>
<evidence type="ECO:0008006" key="3">
    <source>
        <dbReference type="Google" id="ProtNLM"/>
    </source>
</evidence>
<reference evidence="1 2" key="1">
    <citation type="journal article" date="2006" name="Nature">
        <title>Global trends of whole-genome duplications revealed by the ciliate Paramecium tetraurelia.</title>
        <authorList>
            <consortium name="Genoscope"/>
            <person name="Aury J.-M."/>
            <person name="Jaillon O."/>
            <person name="Duret L."/>
            <person name="Noel B."/>
            <person name="Jubin C."/>
            <person name="Porcel B.M."/>
            <person name="Segurens B."/>
            <person name="Daubin V."/>
            <person name="Anthouard V."/>
            <person name="Aiach N."/>
            <person name="Arnaiz O."/>
            <person name="Billaut A."/>
            <person name="Beisson J."/>
            <person name="Blanc I."/>
            <person name="Bouhouche K."/>
            <person name="Camara F."/>
            <person name="Duharcourt S."/>
            <person name="Guigo R."/>
            <person name="Gogendeau D."/>
            <person name="Katinka M."/>
            <person name="Keller A.-M."/>
            <person name="Kissmehl R."/>
            <person name="Klotz C."/>
            <person name="Koll F."/>
            <person name="Le Moue A."/>
            <person name="Lepere C."/>
            <person name="Malinsky S."/>
            <person name="Nowacki M."/>
            <person name="Nowak J.K."/>
            <person name="Plattner H."/>
            <person name="Poulain J."/>
            <person name="Ruiz F."/>
            <person name="Serrano V."/>
            <person name="Zagulski M."/>
            <person name="Dessen P."/>
            <person name="Betermier M."/>
            <person name="Weissenbach J."/>
            <person name="Scarpelli C."/>
            <person name="Schachter V."/>
            <person name="Sperling L."/>
            <person name="Meyer E."/>
            <person name="Cohen J."/>
            <person name="Wincker P."/>
        </authorList>
    </citation>
    <scope>NUCLEOTIDE SEQUENCE [LARGE SCALE GENOMIC DNA]</scope>
    <source>
        <strain evidence="1 2">Stock d4-2</strain>
    </source>
</reference>
<sequence length="180" mass="20920">MVVTNEEIMEGFLGEDALQNLVDKLKSENEVSNFKLVVERIQDLFAQQGQSKQKYFAMKLIMLFSKKQLFINSFIKAKNLFDIFGELALCDKDKPYEERAYKIFGAKEDPSFSQSFYDILMECISYWGTKYAADQKGNPTIFAKLLEKLCNQGFKPKIELQLFELTEEQKGEIKKLQYAN</sequence>
<dbReference type="EMBL" id="CT868263">
    <property type="protein sequence ID" value="CAK77198.1"/>
    <property type="molecule type" value="Genomic_DNA"/>
</dbReference>
<dbReference type="InParanoid" id="A0D2D1"/>
<dbReference type="GeneID" id="5030379"/>
<dbReference type="Proteomes" id="UP000000600">
    <property type="component" value="Unassembled WGS sequence"/>
</dbReference>
<name>A0D2D1_PARTE</name>
<dbReference type="OrthoDB" id="10444447at2759"/>
<protein>
    <recommendedName>
        <fullName evidence="3">VHS domain-containing protein</fullName>
    </recommendedName>
</protein>